<dbReference type="OrthoDB" id="9807064at2"/>
<dbReference type="PANTHER" id="PTHR12835">
    <property type="entry name" value="BIOTIN PROTEIN LIGASE"/>
    <property type="match status" value="1"/>
</dbReference>
<dbReference type="STRING" id="1120990.SAMN03080614_10097"/>
<evidence type="ECO:0000256" key="3">
    <source>
        <dbReference type="ARBA" id="ARBA00022840"/>
    </source>
</evidence>
<dbReference type="InterPro" id="IPR036390">
    <property type="entry name" value="WH_DNA-bd_sf"/>
</dbReference>
<dbReference type="SUPFAM" id="SSF55681">
    <property type="entry name" value="Class II aaRS and biotin synthetases"/>
    <property type="match status" value="1"/>
</dbReference>
<feature type="binding site" evidence="5">
    <location>
        <position position="183"/>
    </location>
    <ligand>
        <name>biotin</name>
        <dbReference type="ChEBI" id="CHEBI:57586"/>
    </ligand>
</feature>
<accession>A0A1H9ZGG3</accession>
<dbReference type="InterPro" id="IPR003142">
    <property type="entry name" value="BPL_C"/>
</dbReference>
<dbReference type="Pfam" id="PF03099">
    <property type="entry name" value="BPL_LplA_LipB"/>
    <property type="match status" value="1"/>
</dbReference>
<keyword evidence="5" id="KW-0805">Transcription regulation</keyword>
<dbReference type="Gene3D" id="3.30.930.10">
    <property type="entry name" value="Bira Bifunctional Protein, Domain 2"/>
    <property type="match status" value="1"/>
</dbReference>
<dbReference type="NCBIfam" id="TIGR00121">
    <property type="entry name" value="birA_ligase"/>
    <property type="match status" value="1"/>
</dbReference>
<keyword evidence="2 5" id="KW-0547">Nucleotide-binding</keyword>
<dbReference type="EMBL" id="FOIF01000009">
    <property type="protein sequence ID" value="SES80594.1"/>
    <property type="molecule type" value="Genomic_DNA"/>
</dbReference>
<evidence type="ECO:0000256" key="5">
    <source>
        <dbReference type="HAMAP-Rule" id="MF_00978"/>
    </source>
</evidence>
<dbReference type="Pfam" id="PF08279">
    <property type="entry name" value="HTH_11"/>
    <property type="match status" value="1"/>
</dbReference>
<dbReference type="GO" id="GO:0004077">
    <property type="term" value="F:biotin--[biotin carboxyl-carrier protein] ligase activity"/>
    <property type="evidence" value="ECO:0007669"/>
    <property type="project" value="UniProtKB-UniRule"/>
</dbReference>
<dbReference type="InterPro" id="IPR045864">
    <property type="entry name" value="aa-tRNA-synth_II/BPL/LPL"/>
</dbReference>
<keyword evidence="1 5" id="KW-0436">Ligase</keyword>
<feature type="binding site" evidence="5">
    <location>
        <position position="113"/>
    </location>
    <ligand>
        <name>biotin</name>
        <dbReference type="ChEBI" id="CHEBI:57586"/>
    </ligand>
</feature>
<dbReference type="InterPro" id="IPR013196">
    <property type="entry name" value="HTH_11"/>
</dbReference>
<comment type="caution">
    <text evidence="5">Lacks conserved residue(s) required for the propagation of feature annotation.</text>
</comment>
<organism evidence="7 8">
    <name type="scientific">Anaerobranca gottschalkii DSM 13577</name>
    <dbReference type="NCBI Taxonomy" id="1120990"/>
    <lineage>
        <taxon>Bacteria</taxon>
        <taxon>Bacillati</taxon>
        <taxon>Bacillota</taxon>
        <taxon>Clostridia</taxon>
        <taxon>Eubacteriales</taxon>
        <taxon>Proteinivoracaceae</taxon>
        <taxon>Anaerobranca</taxon>
    </lineage>
</organism>
<keyword evidence="3 5" id="KW-0067">ATP-binding</keyword>
<dbReference type="GO" id="GO:0009249">
    <property type="term" value="P:protein lipoylation"/>
    <property type="evidence" value="ECO:0007669"/>
    <property type="project" value="UniProtKB-ARBA"/>
</dbReference>
<comment type="catalytic activity">
    <reaction evidence="5">
        <text>biotin + L-lysyl-[protein] + ATP = N(6)-biotinyl-L-lysyl-[protein] + AMP + diphosphate + H(+)</text>
        <dbReference type="Rhea" id="RHEA:11756"/>
        <dbReference type="Rhea" id="RHEA-COMP:9752"/>
        <dbReference type="Rhea" id="RHEA-COMP:10505"/>
        <dbReference type="ChEBI" id="CHEBI:15378"/>
        <dbReference type="ChEBI" id="CHEBI:29969"/>
        <dbReference type="ChEBI" id="CHEBI:30616"/>
        <dbReference type="ChEBI" id="CHEBI:33019"/>
        <dbReference type="ChEBI" id="CHEBI:57586"/>
        <dbReference type="ChEBI" id="CHEBI:83144"/>
        <dbReference type="ChEBI" id="CHEBI:456215"/>
        <dbReference type="EC" id="6.3.4.15"/>
    </reaction>
</comment>
<dbReference type="InterPro" id="IPR004143">
    <property type="entry name" value="BPL_LPL_catalytic"/>
</dbReference>
<gene>
    <name evidence="5" type="primary">birA</name>
    <name evidence="7" type="ORF">SAMN03080614_10097</name>
</gene>
<keyword evidence="4 5" id="KW-0092">Biotin</keyword>
<dbReference type="GO" id="GO:0006355">
    <property type="term" value="P:regulation of DNA-templated transcription"/>
    <property type="evidence" value="ECO:0007669"/>
    <property type="project" value="UniProtKB-UniRule"/>
</dbReference>
<dbReference type="SUPFAM" id="SSF46785">
    <property type="entry name" value="Winged helix' DNA-binding domain"/>
    <property type="match status" value="1"/>
</dbReference>
<comment type="similarity">
    <text evidence="5">Belongs to the biotin--protein ligase family.</text>
</comment>
<dbReference type="Pfam" id="PF02237">
    <property type="entry name" value="BPL_C"/>
    <property type="match status" value="1"/>
</dbReference>
<dbReference type="InterPro" id="IPR004408">
    <property type="entry name" value="Biotin_CoA_COase_ligase"/>
</dbReference>
<dbReference type="GO" id="GO:0005524">
    <property type="term" value="F:ATP binding"/>
    <property type="evidence" value="ECO:0007669"/>
    <property type="project" value="UniProtKB-UniRule"/>
</dbReference>
<protein>
    <recommendedName>
        <fullName evidence="5">Bifunctional ligase/repressor BirA</fullName>
    </recommendedName>
    <alternativeName>
        <fullName evidence="5">Biotin--[acetyl-CoA-carboxylase] ligase</fullName>
        <ecNumber evidence="5">6.3.4.15</ecNumber>
    </alternativeName>
    <alternativeName>
        <fullName evidence="5">Biotin--protein ligase</fullName>
    </alternativeName>
    <alternativeName>
        <fullName evidence="5">Biotin-[acetyl-CoA carboxylase] synthetase</fullName>
    </alternativeName>
</protein>
<dbReference type="InterPro" id="IPR030855">
    <property type="entry name" value="Bifunct_BirA"/>
</dbReference>
<feature type="domain" description="BPL/LPL catalytic" evidence="6">
    <location>
        <begin position="67"/>
        <end position="253"/>
    </location>
</feature>
<dbReference type="AlphaFoldDB" id="A0A1H9ZGG3"/>
<reference evidence="8" key="1">
    <citation type="submission" date="2016-10" db="EMBL/GenBank/DDBJ databases">
        <authorList>
            <person name="Varghese N."/>
            <person name="Submissions S."/>
        </authorList>
    </citation>
    <scope>NUCLEOTIDE SEQUENCE [LARGE SCALE GENOMIC DNA]</scope>
    <source>
        <strain evidence="8">DSM 13577</strain>
    </source>
</reference>
<sequence length="326" mass="36888">MDITIKVLKILLENPHKRLSGQYISEKLGVSRNAVWKAVEILRKEGYQIDGVTNKGYSLKKIPTDINSYYLELSLGSFWQRVIVEKEVESTNKLMKELGNSLPDKSVLIASRQWGGIGRLGRSWSSPEGGLWFSLLLKPQLPMEELPLITLTMAAAMWEGLYNHLGIEVKIKWPNDIIWDGKKLAGILTGVKGDMDKVDYLIVGIGINVNNPIHPELKGIGLSLKDVVKKEVNLNYLLIEILNCIQKYYQLFLTDKREDILIINKEQSTLLGKRIIISSFKGKEEGFAKDIGNDGSLIIEDDNKQIRKVFSGDVSLKEWYKNSNTN</sequence>
<feature type="binding site" evidence="5">
    <location>
        <begin position="90"/>
        <end position="92"/>
    </location>
    <ligand>
        <name>biotin</name>
        <dbReference type="ChEBI" id="CHEBI:57586"/>
    </ligand>
</feature>
<dbReference type="HAMAP" id="MF_00978">
    <property type="entry name" value="Bifunct_BirA"/>
    <property type="match status" value="1"/>
</dbReference>
<keyword evidence="5" id="KW-0678">Repressor</keyword>
<dbReference type="PROSITE" id="PS51733">
    <property type="entry name" value="BPL_LPL_CATALYTIC"/>
    <property type="match status" value="1"/>
</dbReference>
<evidence type="ECO:0000313" key="8">
    <source>
        <dbReference type="Proteomes" id="UP000243819"/>
    </source>
</evidence>
<keyword evidence="8" id="KW-1185">Reference proteome</keyword>
<evidence type="ECO:0000256" key="4">
    <source>
        <dbReference type="ARBA" id="ARBA00023267"/>
    </source>
</evidence>
<evidence type="ECO:0000256" key="2">
    <source>
        <dbReference type="ARBA" id="ARBA00022741"/>
    </source>
</evidence>
<proteinExistence type="inferred from homology"/>
<name>A0A1H9ZGG3_9FIRM</name>
<evidence type="ECO:0000259" key="6">
    <source>
        <dbReference type="PROSITE" id="PS51733"/>
    </source>
</evidence>
<evidence type="ECO:0000313" key="7">
    <source>
        <dbReference type="EMBL" id="SES80594.1"/>
    </source>
</evidence>
<dbReference type="GO" id="GO:0016740">
    <property type="term" value="F:transferase activity"/>
    <property type="evidence" value="ECO:0007669"/>
    <property type="project" value="UniProtKB-ARBA"/>
</dbReference>
<dbReference type="CDD" id="cd16442">
    <property type="entry name" value="BPL"/>
    <property type="match status" value="1"/>
</dbReference>
<dbReference type="SUPFAM" id="SSF50037">
    <property type="entry name" value="C-terminal domain of transcriptional repressors"/>
    <property type="match status" value="1"/>
</dbReference>
<dbReference type="InterPro" id="IPR036388">
    <property type="entry name" value="WH-like_DNA-bd_sf"/>
</dbReference>
<comment type="function">
    <text evidence="5">Acts both as a biotin--[acetyl-CoA-carboxylase] ligase and a repressor.</text>
</comment>
<dbReference type="GO" id="GO:0003677">
    <property type="term" value="F:DNA binding"/>
    <property type="evidence" value="ECO:0007669"/>
    <property type="project" value="UniProtKB-UniRule"/>
</dbReference>
<dbReference type="Gene3D" id="1.10.10.10">
    <property type="entry name" value="Winged helix-like DNA-binding domain superfamily/Winged helix DNA-binding domain"/>
    <property type="match status" value="1"/>
</dbReference>
<dbReference type="GO" id="GO:0005737">
    <property type="term" value="C:cytoplasm"/>
    <property type="evidence" value="ECO:0007669"/>
    <property type="project" value="TreeGrafter"/>
</dbReference>
<dbReference type="PANTHER" id="PTHR12835:SF5">
    <property type="entry name" value="BIOTIN--PROTEIN LIGASE"/>
    <property type="match status" value="1"/>
</dbReference>
<dbReference type="InterPro" id="IPR008988">
    <property type="entry name" value="Transcriptional_repressor_C"/>
</dbReference>
<feature type="DNA-binding region" description="H-T-H motif" evidence="5">
    <location>
        <begin position="21"/>
        <end position="40"/>
    </location>
</feature>
<dbReference type="Gene3D" id="2.30.30.100">
    <property type="match status" value="1"/>
</dbReference>
<evidence type="ECO:0000256" key="1">
    <source>
        <dbReference type="ARBA" id="ARBA00022598"/>
    </source>
</evidence>
<keyword evidence="5" id="KW-0238">DNA-binding</keyword>
<keyword evidence="5" id="KW-0804">Transcription</keyword>
<dbReference type="Proteomes" id="UP000243819">
    <property type="component" value="Unassembled WGS sequence"/>
</dbReference>
<dbReference type="RefSeq" id="WP_091349449.1">
    <property type="nucleotide sequence ID" value="NZ_FOIF01000009.1"/>
</dbReference>
<dbReference type="EC" id="6.3.4.15" evidence="5"/>